<accession>A0AC35U3S6</accession>
<proteinExistence type="predicted"/>
<organism evidence="1 2">
    <name type="scientific">Rhabditophanes sp. KR3021</name>
    <dbReference type="NCBI Taxonomy" id="114890"/>
    <lineage>
        <taxon>Eukaryota</taxon>
        <taxon>Metazoa</taxon>
        <taxon>Ecdysozoa</taxon>
        <taxon>Nematoda</taxon>
        <taxon>Chromadorea</taxon>
        <taxon>Rhabditida</taxon>
        <taxon>Tylenchina</taxon>
        <taxon>Panagrolaimomorpha</taxon>
        <taxon>Strongyloidoidea</taxon>
        <taxon>Alloionematidae</taxon>
        <taxon>Rhabditophanes</taxon>
    </lineage>
</organism>
<dbReference type="WBParaSite" id="RSKR_0000756100.1">
    <property type="protein sequence ID" value="RSKR_0000756100.1"/>
    <property type="gene ID" value="RSKR_0000756100"/>
</dbReference>
<dbReference type="Proteomes" id="UP000095286">
    <property type="component" value="Unplaced"/>
</dbReference>
<protein>
    <submittedName>
        <fullName evidence="2">Uncharacterized protein</fullName>
    </submittedName>
</protein>
<reference evidence="2" key="1">
    <citation type="submission" date="2016-11" db="UniProtKB">
        <authorList>
            <consortium name="WormBaseParasite"/>
        </authorList>
    </citation>
    <scope>IDENTIFICATION</scope>
    <source>
        <strain evidence="2">KR3021</strain>
    </source>
</reference>
<sequence length="86" mass="9744">MAIVFSGSANAKQYFQFHANANNHNHPEVINNHFLSSNEEQPIFKSNHKRERAGLSGISGTSGYGWDECEFSPLSCLLRKRRSTKF</sequence>
<evidence type="ECO:0000313" key="1">
    <source>
        <dbReference type="Proteomes" id="UP000095286"/>
    </source>
</evidence>
<evidence type="ECO:0000313" key="2">
    <source>
        <dbReference type="WBParaSite" id="RSKR_0000756100.1"/>
    </source>
</evidence>
<name>A0AC35U3S6_9BILA</name>